<dbReference type="AlphaFoldDB" id="A0AAJ7UG11"/>
<accession>A0AAJ7UG11</accession>
<feature type="compositionally biased region" description="Low complexity" evidence="1">
    <location>
        <begin position="126"/>
        <end position="143"/>
    </location>
</feature>
<dbReference type="RefSeq" id="XP_032834555.1">
    <property type="nucleotide sequence ID" value="XM_032978664.1"/>
</dbReference>
<protein>
    <submittedName>
        <fullName evidence="3">Uncharacterized protein LOC116956819</fullName>
    </submittedName>
</protein>
<feature type="region of interest" description="Disordered" evidence="1">
    <location>
        <begin position="126"/>
        <end position="154"/>
    </location>
</feature>
<feature type="compositionally biased region" description="Pro residues" evidence="1">
    <location>
        <begin position="195"/>
        <end position="205"/>
    </location>
</feature>
<gene>
    <name evidence="3" type="primary">LOC116956819</name>
</gene>
<dbReference type="Proteomes" id="UP001318040">
    <property type="component" value="Chromosome 67"/>
</dbReference>
<reference evidence="3" key="1">
    <citation type="submission" date="2025-08" db="UniProtKB">
        <authorList>
            <consortium name="RefSeq"/>
        </authorList>
    </citation>
    <scope>IDENTIFICATION</scope>
    <source>
        <tissue evidence="3">Sperm</tissue>
    </source>
</reference>
<proteinExistence type="predicted"/>
<keyword evidence="2" id="KW-1185">Reference proteome</keyword>
<evidence type="ECO:0000313" key="2">
    <source>
        <dbReference type="Proteomes" id="UP001318040"/>
    </source>
</evidence>
<evidence type="ECO:0000256" key="1">
    <source>
        <dbReference type="SAM" id="MobiDB-lite"/>
    </source>
</evidence>
<name>A0AAJ7UG11_PETMA</name>
<organism evidence="2 3">
    <name type="scientific">Petromyzon marinus</name>
    <name type="common">Sea lamprey</name>
    <dbReference type="NCBI Taxonomy" id="7757"/>
    <lineage>
        <taxon>Eukaryota</taxon>
        <taxon>Metazoa</taxon>
        <taxon>Chordata</taxon>
        <taxon>Craniata</taxon>
        <taxon>Vertebrata</taxon>
        <taxon>Cyclostomata</taxon>
        <taxon>Hyperoartia</taxon>
        <taxon>Petromyzontiformes</taxon>
        <taxon>Petromyzontidae</taxon>
        <taxon>Petromyzon</taxon>
    </lineage>
</organism>
<sequence length="302" mass="31820">MTHQSISNTHQTVPITHQTDPNTYQIIPNAHQTVPITHQIIPNAHQTVPITHQIIPNAHQTVPITHQTVPITHQTIPNTDSSVATPPLFNVTTSASGAATCATNARSHNGRTTSPTVSEFIPGTSTAGHATSTAGHATSTVGSQGRGDKWRGERERELRRYVQMLLSRSPGIPLSGEFRESASALGRAPAETRPPHQPPLPPPRPSSVGEAVCSPLVPSTCKPPPHGPTAAHPATPPLHCSAASLQVSGRRRPSSRAQSQRCCVAVAQSGEQGSGLEALEIQGRAGGAANFFPALYNAKQAR</sequence>
<feature type="region of interest" description="Disordered" evidence="1">
    <location>
        <begin position="170"/>
        <end position="211"/>
    </location>
</feature>
<dbReference type="KEGG" id="pmrn:116956819"/>
<feature type="region of interest" description="Disordered" evidence="1">
    <location>
        <begin position="1"/>
        <end position="22"/>
    </location>
</feature>
<evidence type="ECO:0000313" key="3">
    <source>
        <dbReference type="RefSeq" id="XP_032834555.1"/>
    </source>
</evidence>